<dbReference type="PROSITE" id="PS00237">
    <property type="entry name" value="G_PROTEIN_RECEP_F1_1"/>
    <property type="match status" value="1"/>
</dbReference>
<evidence type="ECO:0000256" key="1">
    <source>
        <dbReference type="ARBA" id="ARBA00004651"/>
    </source>
</evidence>
<dbReference type="GO" id="GO:0019957">
    <property type="term" value="F:C-C chemokine binding"/>
    <property type="evidence" value="ECO:0007669"/>
    <property type="project" value="TreeGrafter"/>
</dbReference>
<name>A0AAW0N8V8_9GOBI</name>
<dbReference type="AlphaFoldDB" id="A0AAW0N8V8"/>
<dbReference type="InterPro" id="IPR050119">
    <property type="entry name" value="CCR1-9-like"/>
</dbReference>
<dbReference type="PANTHER" id="PTHR10489:SF686">
    <property type="entry name" value="C-C CHEMOKINE RECEPTOR TYPE 5"/>
    <property type="match status" value="1"/>
</dbReference>
<keyword evidence="8 9" id="KW-0807">Transducer</keyword>
<sequence length="242" mass="27649">MCHISGGLHNLGFYSCTFFMVVMTLDRYVLIQHAQKASKYRTMKTGMVLTTCVWALSFCVSLPAFIVTQQVTAPENFSCEYSPEEKKWLDYNIFATNILGLVLPFTVMVVCYSRIISTLMTIRSAQKHRSVKLIICLMVVFFLFWAPYNITLFLDFLRLEGVLTDSCELDTNLRLSITVTETIGCSHCCLNPIIYAFAGQKFMKRSVMMLRRLLLRAHRDRSDSSFRMSSVVSRTSVSTTVL</sequence>
<dbReference type="GO" id="GO:0060326">
    <property type="term" value="P:cell chemotaxis"/>
    <property type="evidence" value="ECO:0007669"/>
    <property type="project" value="TreeGrafter"/>
</dbReference>
<dbReference type="InterPro" id="IPR000276">
    <property type="entry name" value="GPCR_Rhodpsn"/>
</dbReference>
<dbReference type="Proteomes" id="UP001460270">
    <property type="component" value="Unassembled WGS sequence"/>
</dbReference>
<organism evidence="12 13">
    <name type="scientific">Mugilogobius chulae</name>
    <name type="common">yellowstripe goby</name>
    <dbReference type="NCBI Taxonomy" id="88201"/>
    <lineage>
        <taxon>Eukaryota</taxon>
        <taxon>Metazoa</taxon>
        <taxon>Chordata</taxon>
        <taxon>Craniata</taxon>
        <taxon>Vertebrata</taxon>
        <taxon>Euteleostomi</taxon>
        <taxon>Actinopterygii</taxon>
        <taxon>Neopterygii</taxon>
        <taxon>Teleostei</taxon>
        <taxon>Neoteleostei</taxon>
        <taxon>Acanthomorphata</taxon>
        <taxon>Gobiaria</taxon>
        <taxon>Gobiiformes</taxon>
        <taxon>Gobioidei</taxon>
        <taxon>Gobiidae</taxon>
        <taxon>Gobionellinae</taxon>
        <taxon>Mugilogobius</taxon>
    </lineage>
</organism>
<gene>
    <name evidence="12" type="ORF">WMY93_026807</name>
</gene>
<keyword evidence="13" id="KW-1185">Reference proteome</keyword>
<dbReference type="PRINTS" id="PR00657">
    <property type="entry name" value="CCCHEMOKINER"/>
</dbReference>
<evidence type="ECO:0000259" key="11">
    <source>
        <dbReference type="PROSITE" id="PS50262"/>
    </source>
</evidence>
<keyword evidence="7 9" id="KW-0675">Receptor</keyword>
<feature type="transmembrane region" description="Helical" evidence="10">
    <location>
        <begin position="174"/>
        <end position="198"/>
    </location>
</feature>
<evidence type="ECO:0000256" key="10">
    <source>
        <dbReference type="SAM" id="Phobius"/>
    </source>
</evidence>
<dbReference type="Pfam" id="PF00001">
    <property type="entry name" value="7tm_1"/>
    <property type="match status" value="1"/>
</dbReference>
<feature type="transmembrane region" description="Helical" evidence="10">
    <location>
        <begin position="91"/>
        <end position="112"/>
    </location>
</feature>
<dbReference type="Gene3D" id="1.20.1070.10">
    <property type="entry name" value="Rhodopsin 7-helix transmembrane proteins"/>
    <property type="match status" value="1"/>
</dbReference>
<evidence type="ECO:0000256" key="8">
    <source>
        <dbReference type="ARBA" id="ARBA00023224"/>
    </source>
</evidence>
<keyword evidence="3 9" id="KW-0812">Transmembrane</keyword>
<comment type="similarity">
    <text evidence="9">Belongs to the G-protein coupled receptor 1 family.</text>
</comment>
<dbReference type="SUPFAM" id="SSF81321">
    <property type="entry name" value="Family A G protein-coupled receptor-like"/>
    <property type="match status" value="1"/>
</dbReference>
<keyword evidence="6 10" id="KW-0472">Membrane</keyword>
<dbReference type="PRINTS" id="PR00237">
    <property type="entry name" value="GPCRRHODOPSN"/>
</dbReference>
<dbReference type="GO" id="GO:0019722">
    <property type="term" value="P:calcium-mediated signaling"/>
    <property type="evidence" value="ECO:0007669"/>
    <property type="project" value="TreeGrafter"/>
</dbReference>
<feature type="domain" description="G-protein coupled receptors family 1 profile" evidence="11">
    <location>
        <begin position="1"/>
        <end position="195"/>
    </location>
</feature>
<dbReference type="PANTHER" id="PTHR10489">
    <property type="entry name" value="CELL ADHESION MOLECULE"/>
    <property type="match status" value="1"/>
</dbReference>
<comment type="caution">
    <text evidence="12">The sequence shown here is derived from an EMBL/GenBank/DDBJ whole genome shotgun (WGS) entry which is preliminary data.</text>
</comment>
<feature type="transmembrane region" description="Helical" evidence="10">
    <location>
        <begin position="51"/>
        <end position="71"/>
    </location>
</feature>
<dbReference type="PROSITE" id="PS50262">
    <property type="entry name" value="G_PROTEIN_RECEP_F1_2"/>
    <property type="match status" value="1"/>
</dbReference>
<dbReference type="GO" id="GO:0016493">
    <property type="term" value="F:C-C chemokine receptor activity"/>
    <property type="evidence" value="ECO:0007669"/>
    <property type="project" value="TreeGrafter"/>
</dbReference>
<evidence type="ECO:0000256" key="6">
    <source>
        <dbReference type="ARBA" id="ARBA00023136"/>
    </source>
</evidence>
<comment type="subcellular location">
    <subcellularLocation>
        <location evidence="1">Cell membrane</location>
        <topology evidence="1">Multi-pass membrane protein</topology>
    </subcellularLocation>
</comment>
<evidence type="ECO:0000256" key="4">
    <source>
        <dbReference type="ARBA" id="ARBA00022989"/>
    </source>
</evidence>
<dbReference type="InterPro" id="IPR017452">
    <property type="entry name" value="GPCR_Rhodpsn_7TM"/>
</dbReference>
<evidence type="ECO:0000256" key="9">
    <source>
        <dbReference type="RuleBase" id="RU000688"/>
    </source>
</evidence>
<feature type="transmembrane region" description="Helical" evidence="10">
    <location>
        <begin position="133"/>
        <end position="154"/>
    </location>
</feature>
<keyword evidence="2" id="KW-1003">Cell membrane</keyword>
<evidence type="ECO:0000256" key="3">
    <source>
        <dbReference type="ARBA" id="ARBA00022692"/>
    </source>
</evidence>
<dbReference type="GO" id="GO:0006955">
    <property type="term" value="P:immune response"/>
    <property type="evidence" value="ECO:0007669"/>
    <property type="project" value="TreeGrafter"/>
</dbReference>
<dbReference type="GO" id="GO:0009897">
    <property type="term" value="C:external side of plasma membrane"/>
    <property type="evidence" value="ECO:0007669"/>
    <property type="project" value="TreeGrafter"/>
</dbReference>
<dbReference type="InterPro" id="IPR000355">
    <property type="entry name" value="Chemokine_rcpt"/>
</dbReference>
<evidence type="ECO:0000256" key="2">
    <source>
        <dbReference type="ARBA" id="ARBA00022475"/>
    </source>
</evidence>
<keyword evidence="4 10" id="KW-1133">Transmembrane helix</keyword>
<evidence type="ECO:0000256" key="5">
    <source>
        <dbReference type="ARBA" id="ARBA00023040"/>
    </source>
</evidence>
<evidence type="ECO:0000256" key="7">
    <source>
        <dbReference type="ARBA" id="ARBA00023170"/>
    </source>
</evidence>
<keyword evidence="5 9" id="KW-0297">G-protein coupled receptor</keyword>
<evidence type="ECO:0000313" key="12">
    <source>
        <dbReference type="EMBL" id="KAK7887186.1"/>
    </source>
</evidence>
<reference evidence="13" key="1">
    <citation type="submission" date="2024-04" db="EMBL/GenBank/DDBJ databases">
        <title>Salinicola lusitanus LLJ914,a marine bacterium isolated from the Okinawa Trough.</title>
        <authorList>
            <person name="Li J."/>
        </authorList>
    </citation>
    <scope>NUCLEOTIDE SEQUENCE [LARGE SCALE GENOMIC DNA]</scope>
</reference>
<dbReference type="EMBL" id="JBBPFD010000019">
    <property type="protein sequence ID" value="KAK7887186.1"/>
    <property type="molecule type" value="Genomic_DNA"/>
</dbReference>
<proteinExistence type="inferred from homology"/>
<feature type="transmembrane region" description="Helical" evidence="10">
    <location>
        <begin position="12"/>
        <end position="30"/>
    </location>
</feature>
<accession>A0AAW0N8V8</accession>
<evidence type="ECO:0000313" key="13">
    <source>
        <dbReference type="Proteomes" id="UP001460270"/>
    </source>
</evidence>
<dbReference type="GO" id="GO:0007204">
    <property type="term" value="P:positive regulation of cytosolic calcium ion concentration"/>
    <property type="evidence" value="ECO:0007669"/>
    <property type="project" value="TreeGrafter"/>
</dbReference>
<protein>
    <recommendedName>
        <fullName evidence="11">G-protein coupled receptors family 1 profile domain-containing protein</fullName>
    </recommendedName>
</protein>